<comment type="caution">
    <text evidence="3">The sequence shown here is derived from an EMBL/GenBank/DDBJ whole genome shotgun (WGS) entry which is preliminary data.</text>
</comment>
<feature type="disulfide bond" evidence="1">
    <location>
        <begin position="115"/>
        <end position="124"/>
    </location>
</feature>
<gene>
    <name evidence="3" type="ORF">PMAYCL1PPCAC_16228</name>
</gene>
<evidence type="ECO:0000256" key="1">
    <source>
        <dbReference type="PROSITE-ProRule" id="PRU00076"/>
    </source>
</evidence>
<feature type="domain" description="EGF-like" evidence="2">
    <location>
        <begin position="128"/>
        <end position="160"/>
    </location>
</feature>
<evidence type="ECO:0000313" key="4">
    <source>
        <dbReference type="Proteomes" id="UP001328107"/>
    </source>
</evidence>
<dbReference type="Gene3D" id="2.10.25.10">
    <property type="entry name" value="Laminin"/>
    <property type="match status" value="1"/>
</dbReference>
<dbReference type="SUPFAM" id="SSF57196">
    <property type="entry name" value="EGF/Laminin"/>
    <property type="match status" value="1"/>
</dbReference>
<keyword evidence="4" id="KW-1185">Reference proteome</keyword>
<reference evidence="4" key="1">
    <citation type="submission" date="2022-10" db="EMBL/GenBank/DDBJ databases">
        <title>Genome assembly of Pristionchus species.</title>
        <authorList>
            <person name="Yoshida K."/>
            <person name="Sommer R.J."/>
        </authorList>
    </citation>
    <scope>NUCLEOTIDE SEQUENCE [LARGE SCALE GENOMIC DNA]</scope>
    <source>
        <strain evidence="4">RS5460</strain>
    </source>
</reference>
<proteinExistence type="predicted"/>
<evidence type="ECO:0000259" key="2">
    <source>
        <dbReference type="PROSITE" id="PS50026"/>
    </source>
</evidence>
<feature type="non-terminal residue" evidence="3">
    <location>
        <position position="1"/>
    </location>
</feature>
<organism evidence="3 4">
    <name type="scientific">Pristionchus mayeri</name>
    <dbReference type="NCBI Taxonomy" id="1317129"/>
    <lineage>
        <taxon>Eukaryota</taxon>
        <taxon>Metazoa</taxon>
        <taxon>Ecdysozoa</taxon>
        <taxon>Nematoda</taxon>
        <taxon>Chromadorea</taxon>
        <taxon>Rhabditida</taxon>
        <taxon>Rhabditina</taxon>
        <taxon>Diplogasteromorpha</taxon>
        <taxon>Diplogasteroidea</taxon>
        <taxon>Neodiplogasteridae</taxon>
        <taxon>Pristionchus</taxon>
    </lineage>
</organism>
<evidence type="ECO:0000313" key="3">
    <source>
        <dbReference type="EMBL" id="GMR46033.1"/>
    </source>
</evidence>
<name>A0AAN5HZ09_9BILA</name>
<dbReference type="SMART" id="SM00181">
    <property type="entry name" value="EGF"/>
    <property type="match status" value="2"/>
</dbReference>
<protein>
    <recommendedName>
        <fullName evidence="2">EGF-like domain-containing protein</fullName>
    </recommendedName>
</protein>
<dbReference type="AlphaFoldDB" id="A0AAN5HZ09"/>
<dbReference type="PROSITE" id="PS00022">
    <property type="entry name" value="EGF_1"/>
    <property type="match status" value="1"/>
</dbReference>
<comment type="caution">
    <text evidence="1">Lacks conserved residue(s) required for the propagation of feature annotation.</text>
</comment>
<keyword evidence="1" id="KW-1015">Disulfide bond</keyword>
<sequence length="160" mass="16950">LLPIVVAVSEALTWGKKTTVATTTTPTEPPTTTKAPLSQCVASNYKCQSGYCPKDQQIEYSCSCWKCTCPSACIIGRPCNILVTTDACDPCKQPSACPSENYACDSSSGSAHCTCKDGYTGENCEYATTNQCASYPCINGGTCTGDDWSYTCQCPEGYSS</sequence>
<accession>A0AAN5HZ09</accession>
<dbReference type="PROSITE" id="PS01186">
    <property type="entry name" value="EGF_2"/>
    <property type="match status" value="1"/>
</dbReference>
<keyword evidence="1" id="KW-0245">EGF-like domain</keyword>
<dbReference type="Proteomes" id="UP001328107">
    <property type="component" value="Unassembled WGS sequence"/>
</dbReference>
<dbReference type="EMBL" id="BTRK01000004">
    <property type="protein sequence ID" value="GMR46033.1"/>
    <property type="molecule type" value="Genomic_DNA"/>
</dbReference>
<dbReference type="PROSITE" id="PS50026">
    <property type="entry name" value="EGF_3"/>
    <property type="match status" value="2"/>
</dbReference>
<dbReference type="InterPro" id="IPR000742">
    <property type="entry name" value="EGF"/>
</dbReference>
<feature type="non-terminal residue" evidence="3">
    <location>
        <position position="160"/>
    </location>
</feature>
<dbReference type="Pfam" id="PF00008">
    <property type="entry name" value="EGF"/>
    <property type="match status" value="1"/>
</dbReference>
<feature type="domain" description="EGF-like" evidence="2">
    <location>
        <begin position="89"/>
        <end position="125"/>
    </location>
</feature>